<evidence type="ECO:0000256" key="7">
    <source>
        <dbReference type="ARBA" id="ARBA00023239"/>
    </source>
</evidence>
<dbReference type="RefSeq" id="WP_160773696.1">
    <property type="nucleotide sequence ID" value="NZ_WUMV01000001.1"/>
</dbReference>
<dbReference type="GO" id="GO:0008295">
    <property type="term" value="P:spermidine biosynthetic process"/>
    <property type="evidence" value="ECO:0007669"/>
    <property type="project" value="UniProtKB-UniRule"/>
</dbReference>
<keyword evidence="8 10" id="KW-0704">Schiff base</keyword>
<dbReference type="EMBL" id="WUMV01000001">
    <property type="protein sequence ID" value="MXN63439.1"/>
    <property type="molecule type" value="Genomic_DNA"/>
</dbReference>
<protein>
    <recommendedName>
        <fullName evidence="10">S-adenosylmethionine decarboxylase proenzyme</fullName>
        <shortName evidence="10">AdoMetDC</shortName>
        <shortName evidence="10">SAMDC</shortName>
        <ecNumber evidence="10">4.1.1.50</ecNumber>
    </recommendedName>
    <component>
        <recommendedName>
            <fullName evidence="10">S-adenosylmethionine decarboxylase beta chain</fullName>
        </recommendedName>
    </component>
    <component>
        <recommendedName>
            <fullName evidence="10">S-adenosylmethionine decarboxylase alpha chain</fullName>
        </recommendedName>
    </component>
</protein>
<keyword evidence="3 10" id="KW-0068">Autocatalytic cleavage</keyword>
<comment type="caution">
    <text evidence="11">The sequence shown here is derived from an EMBL/GenBank/DDBJ whole genome shotgun (WGS) entry which is preliminary data.</text>
</comment>
<dbReference type="Proteomes" id="UP000433101">
    <property type="component" value="Unassembled WGS sequence"/>
</dbReference>
<organism evidence="11 12">
    <name type="scientific">Stappia sediminis</name>
    <dbReference type="NCBI Taxonomy" id="2692190"/>
    <lineage>
        <taxon>Bacteria</taxon>
        <taxon>Pseudomonadati</taxon>
        <taxon>Pseudomonadota</taxon>
        <taxon>Alphaproteobacteria</taxon>
        <taxon>Hyphomicrobiales</taxon>
        <taxon>Stappiaceae</taxon>
        <taxon>Stappia</taxon>
    </lineage>
</organism>
<keyword evidence="9 10" id="KW-0670">Pyruvate</keyword>
<dbReference type="Gene3D" id="3.30.360.110">
    <property type="entry name" value="S-adenosylmethionine decarboxylase domain"/>
    <property type="match status" value="1"/>
</dbReference>
<feature type="chain" id="PRO_5031653550" description="S-adenosylmethionine decarboxylase alpha chain" evidence="10">
    <location>
        <begin position="120"/>
        <end position="177"/>
    </location>
</feature>
<dbReference type="Pfam" id="PF02675">
    <property type="entry name" value="AdoMet_dc"/>
    <property type="match status" value="1"/>
</dbReference>
<dbReference type="InterPro" id="IPR042284">
    <property type="entry name" value="AdoMetDC_N"/>
</dbReference>
<evidence type="ECO:0000256" key="6">
    <source>
        <dbReference type="ARBA" id="ARBA00023145"/>
    </source>
</evidence>
<comment type="function">
    <text evidence="10">Catalyzes the decarboxylation of S-adenosylmethionine to S-adenosylmethioninamine (dcAdoMet), the propylamine donor required for the synthesis of the polyamines spermine and spermidine from the diamine putrescine.</text>
</comment>
<keyword evidence="6 10" id="KW-0865">Zymogen</keyword>
<dbReference type="UniPathway" id="UPA00331">
    <property type="reaction ID" value="UER00451"/>
</dbReference>
<dbReference type="InterPro" id="IPR016067">
    <property type="entry name" value="S-AdoMet_deCO2ase_core"/>
</dbReference>
<keyword evidence="2 10" id="KW-0210">Decarboxylase</keyword>
<comment type="PTM">
    <text evidence="10">Is synthesized initially as an inactive proenzyme. Formation of the active enzyme involves a self-maturation process in which the active site pyruvoyl group is generated from an internal serine residue via an autocatalytic post-translational modification. Two non-identical subunits are generated from the proenzyme in this reaction, and the pyruvate is formed at the N-terminus of the alpha chain, which is derived from the carboxyl end of the proenzyme. The post-translation cleavage follows an unusual pathway, termed non-hydrolytic serinolysis, in which the side chain hydroxyl group of the serine supplies its oxygen atom to form the C-terminus of the beta chain, while the remainder of the serine residue undergoes an oxidative deamination to produce ammonia and the pyruvoyl group blocking the N-terminus of the alpha chain.</text>
</comment>
<feature type="active site" description="Proton acceptor; for processing activity" evidence="10">
    <location>
        <position position="125"/>
    </location>
</feature>
<evidence type="ECO:0000256" key="5">
    <source>
        <dbReference type="ARBA" id="ARBA00023115"/>
    </source>
</evidence>
<evidence type="ECO:0000256" key="1">
    <source>
        <dbReference type="ARBA" id="ARBA00022691"/>
    </source>
</evidence>
<dbReference type="NCBIfam" id="TIGR03330">
    <property type="entry name" value="SAM_DCase_Bsu"/>
    <property type="match status" value="1"/>
</dbReference>
<comment type="subunit">
    <text evidence="10">Heterotetramer of two alpha and two beta chains arranged as a dimer of alpha/beta heterodimers.</text>
</comment>
<keyword evidence="4 10" id="KW-0745">Spermidine biosynthesis</keyword>
<feature type="modified residue" description="Pyruvic acid (Ser); by autocatalysis" evidence="10">
    <location>
        <position position="120"/>
    </location>
</feature>
<dbReference type="GO" id="GO:0004014">
    <property type="term" value="F:adenosylmethionine decarboxylase activity"/>
    <property type="evidence" value="ECO:0007669"/>
    <property type="project" value="UniProtKB-UniRule"/>
</dbReference>
<dbReference type="Gene3D" id="3.30.160.750">
    <property type="match status" value="1"/>
</dbReference>
<dbReference type="SUPFAM" id="SSF56276">
    <property type="entry name" value="S-adenosylmethionine decarboxylase"/>
    <property type="match status" value="1"/>
</dbReference>
<evidence type="ECO:0000256" key="10">
    <source>
        <dbReference type="HAMAP-Rule" id="MF_00464"/>
    </source>
</evidence>
<feature type="active site" description="Schiff-base intermediate with substrate; via pyruvic acid" evidence="10">
    <location>
        <position position="120"/>
    </location>
</feature>
<gene>
    <name evidence="11" type="primary">speD</name>
    <name evidence="10" type="synonym">speH</name>
    <name evidence="11" type="ORF">GR183_00850</name>
</gene>
<dbReference type="EC" id="4.1.1.50" evidence="10"/>
<dbReference type="PANTHER" id="PTHR33866">
    <property type="entry name" value="S-ADENOSYLMETHIONINE DECARBOXYLASE PROENZYME"/>
    <property type="match status" value="1"/>
</dbReference>
<feature type="chain" id="PRO_5031653549" description="S-adenosylmethionine decarboxylase beta chain" evidence="10">
    <location>
        <begin position="1"/>
        <end position="119"/>
    </location>
</feature>
<accession>A0A7X3LQX0</accession>
<dbReference type="AlphaFoldDB" id="A0A7X3LQX0"/>
<keyword evidence="7 10" id="KW-0456">Lyase</keyword>
<feature type="active site" description="Proton donor; for catalytic activity" evidence="10">
    <location>
        <position position="140"/>
    </location>
</feature>
<evidence type="ECO:0000256" key="2">
    <source>
        <dbReference type="ARBA" id="ARBA00022793"/>
    </source>
</evidence>
<dbReference type="InterPro" id="IPR003826">
    <property type="entry name" value="AdoMetDC_fam_prok"/>
</dbReference>
<evidence type="ECO:0000256" key="4">
    <source>
        <dbReference type="ARBA" id="ARBA00023066"/>
    </source>
</evidence>
<evidence type="ECO:0000256" key="3">
    <source>
        <dbReference type="ARBA" id="ARBA00022813"/>
    </source>
</evidence>
<dbReference type="InterPro" id="IPR017716">
    <property type="entry name" value="S-AdoMet_deCOase_pro-enz"/>
</dbReference>
<comment type="catalytic activity">
    <reaction evidence="10">
        <text>S-adenosyl-L-methionine + H(+) = S-adenosyl 3-(methylsulfanyl)propylamine + CO2</text>
        <dbReference type="Rhea" id="RHEA:15981"/>
        <dbReference type="ChEBI" id="CHEBI:15378"/>
        <dbReference type="ChEBI" id="CHEBI:16526"/>
        <dbReference type="ChEBI" id="CHEBI:57443"/>
        <dbReference type="ChEBI" id="CHEBI:59789"/>
        <dbReference type="EC" id="4.1.1.50"/>
    </reaction>
</comment>
<reference evidence="11 12" key="1">
    <citation type="submission" date="2019-12" db="EMBL/GenBank/DDBJ databases">
        <authorList>
            <person name="Li M."/>
        </authorList>
    </citation>
    <scope>NUCLEOTIDE SEQUENCE [LARGE SCALE GENOMIC DNA]</scope>
    <source>
        <strain evidence="11 12">GBMRC 2046</strain>
    </source>
</reference>
<dbReference type="HAMAP" id="MF_00464">
    <property type="entry name" value="AdoMetDC_1"/>
    <property type="match status" value="1"/>
</dbReference>
<sequence>MSDDGLFQLGMDLAARDAGIDEIDSSGPRSTTQTEDNSDTAIAAIFTEDRLDHFIEKKGVKCAGAHLIIDLYDATKLDDLPYIKETLKECVEKAGATLLHIHLHPFQPMGVSGVAVLAESHISVHTWPEAGYAAFDVFMCGDAKPERCVEVLKRAFAPARTEVSEILRGEKVAREIA</sequence>
<dbReference type="GO" id="GO:0005829">
    <property type="term" value="C:cytosol"/>
    <property type="evidence" value="ECO:0007669"/>
    <property type="project" value="TreeGrafter"/>
</dbReference>
<dbReference type="InterPro" id="IPR042286">
    <property type="entry name" value="AdoMetDC_C"/>
</dbReference>
<dbReference type="PANTHER" id="PTHR33866:SF2">
    <property type="entry name" value="S-ADENOSYLMETHIONINE DECARBOXYLASE PROENZYME"/>
    <property type="match status" value="1"/>
</dbReference>
<keyword evidence="5 10" id="KW-0620">Polyamine biosynthesis</keyword>
<keyword evidence="1 10" id="KW-0949">S-adenosyl-L-methionine</keyword>
<evidence type="ECO:0000256" key="9">
    <source>
        <dbReference type="ARBA" id="ARBA00023317"/>
    </source>
</evidence>
<proteinExistence type="inferred from homology"/>
<feature type="site" description="Cleavage (non-hydrolytic); by autolysis" evidence="10">
    <location>
        <begin position="119"/>
        <end position="120"/>
    </location>
</feature>
<name>A0A7X3LQX0_9HYPH</name>
<comment type="cofactor">
    <cofactor evidence="10">
        <name>pyruvate</name>
        <dbReference type="ChEBI" id="CHEBI:15361"/>
    </cofactor>
    <text evidence="10">Binds 1 pyruvoyl group covalently per subunit.</text>
</comment>
<evidence type="ECO:0000256" key="8">
    <source>
        <dbReference type="ARBA" id="ARBA00023270"/>
    </source>
</evidence>
<evidence type="ECO:0000313" key="12">
    <source>
        <dbReference type="Proteomes" id="UP000433101"/>
    </source>
</evidence>
<comment type="pathway">
    <text evidence="10">Amine and polyamine biosynthesis; S-adenosylmethioninamine biosynthesis; S-adenosylmethioninamine from S-adenosyl-L-methionine: step 1/1.</text>
</comment>
<evidence type="ECO:0000313" key="11">
    <source>
        <dbReference type="EMBL" id="MXN63439.1"/>
    </source>
</evidence>
<comment type="similarity">
    <text evidence="10">Belongs to the prokaryotic AdoMetDC family. Type 1 subfamily.</text>
</comment>
<keyword evidence="12" id="KW-1185">Reference proteome</keyword>